<comment type="caution">
    <text evidence="1">The sequence shown here is derived from an EMBL/GenBank/DDBJ whole genome shotgun (WGS) entry which is preliminary data.</text>
</comment>
<name>A0A9X7AS78_BACTU</name>
<organism evidence="1 2">
    <name type="scientific">Bacillus thuringiensis</name>
    <dbReference type="NCBI Taxonomy" id="1428"/>
    <lineage>
        <taxon>Bacteria</taxon>
        <taxon>Bacillati</taxon>
        <taxon>Bacillota</taxon>
        <taxon>Bacilli</taxon>
        <taxon>Bacillales</taxon>
        <taxon>Bacillaceae</taxon>
        <taxon>Bacillus</taxon>
        <taxon>Bacillus cereus group</taxon>
    </lineage>
</organism>
<dbReference type="RefSeq" id="WP_016094905.1">
    <property type="nucleotide sequence ID" value="NZ_NTVZ01000052.1"/>
</dbReference>
<dbReference type="EMBL" id="NVCO01000007">
    <property type="protein sequence ID" value="PFT50794.1"/>
    <property type="molecule type" value="Genomic_DNA"/>
</dbReference>
<evidence type="ECO:0000313" key="1">
    <source>
        <dbReference type="EMBL" id="PFT50794.1"/>
    </source>
</evidence>
<reference evidence="1 2" key="1">
    <citation type="submission" date="2017-09" db="EMBL/GenBank/DDBJ databases">
        <title>Large-scale bioinformatics analysis of Bacillus genomes uncovers conserved roles of natural products in bacterial physiology.</title>
        <authorList>
            <consortium name="Agbiome Team Llc"/>
            <person name="Bleich R.M."/>
            <person name="Grubbs K.J."/>
            <person name="Santa Maria K.C."/>
            <person name="Allen S.E."/>
            <person name="Farag S."/>
            <person name="Shank E.A."/>
            <person name="Bowers A."/>
        </authorList>
    </citation>
    <scope>NUCLEOTIDE SEQUENCE [LARGE SCALE GENOMIC DNA]</scope>
    <source>
        <strain evidence="1 2">AFS065400</strain>
    </source>
</reference>
<dbReference type="AlphaFoldDB" id="A0A9X7AS78"/>
<gene>
    <name evidence="1" type="ORF">COK72_01965</name>
</gene>
<protein>
    <submittedName>
        <fullName evidence="1">Uncharacterized protein</fullName>
    </submittedName>
</protein>
<accession>A0A9X7AS78</accession>
<proteinExistence type="predicted"/>
<sequence length="60" mass="7025">MDYMKADELNKKWKEENPNKECPHPSFQKEVLFGTSTGDKICNECYEVFSPNRLAELRGK</sequence>
<dbReference type="Proteomes" id="UP000226106">
    <property type="component" value="Unassembled WGS sequence"/>
</dbReference>
<evidence type="ECO:0000313" key="2">
    <source>
        <dbReference type="Proteomes" id="UP000226106"/>
    </source>
</evidence>